<keyword evidence="4 6" id="KW-0472">Membrane</keyword>
<keyword evidence="8" id="KW-1185">Reference proteome</keyword>
<evidence type="ECO:0000256" key="1">
    <source>
        <dbReference type="ARBA" id="ARBA00004167"/>
    </source>
</evidence>
<feature type="region of interest" description="Disordered" evidence="5">
    <location>
        <begin position="271"/>
        <end position="295"/>
    </location>
</feature>
<evidence type="ECO:0000256" key="4">
    <source>
        <dbReference type="ARBA" id="ARBA00023136"/>
    </source>
</evidence>
<reference evidence="7 8" key="1">
    <citation type="journal article" date="2021" name="MBio">
        <title>A New Model Trypanosomatid, Novymonas esmeraldas: Genomic Perception of Its 'Candidatus Pandoraea novymonadis' Endosymbiont.</title>
        <authorList>
            <person name="Zakharova A."/>
            <person name="Saura A."/>
            <person name="Butenko A."/>
            <person name="Podesvova L."/>
            <person name="Warmusova S."/>
            <person name="Kostygov A.Y."/>
            <person name="Nenarokova A."/>
            <person name="Lukes J."/>
            <person name="Opperdoes F.R."/>
            <person name="Yurchenko V."/>
        </authorList>
    </citation>
    <scope>NUCLEOTIDE SEQUENCE [LARGE SCALE GENOMIC DNA]</scope>
    <source>
        <strain evidence="7 8">E262AT.01</strain>
    </source>
</reference>
<dbReference type="GO" id="GO:0071944">
    <property type="term" value="C:cell periphery"/>
    <property type="evidence" value="ECO:0007669"/>
    <property type="project" value="UniProtKB-ARBA"/>
</dbReference>
<keyword evidence="2 6" id="KW-0812">Transmembrane</keyword>
<proteinExistence type="predicted"/>
<protein>
    <submittedName>
        <fullName evidence="7">Uncharacterized protein</fullName>
    </submittedName>
</protein>
<feature type="region of interest" description="Disordered" evidence="5">
    <location>
        <begin position="180"/>
        <end position="202"/>
    </location>
</feature>
<evidence type="ECO:0000313" key="7">
    <source>
        <dbReference type="EMBL" id="KAK7197315.1"/>
    </source>
</evidence>
<dbReference type="InterPro" id="IPR051694">
    <property type="entry name" value="Immunoregulatory_rcpt-like"/>
</dbReference>
<accession>A0AAW0EW61</accession>
<dbReference type="AlphaFoldDB" id="A0AAW0EW61"/>
<dbReference type="CDD" id="cd22249">
    <property type="entry name" value="UDM1_RNF168_RNF169-like"/>
    <property type="match status" value="1"/>
</dbReference>
<evidence type="ECO:0000256" key="3">
    <source>
        <dbReference type="ARBA" id="ARBA00022989"/>
    </source>
</evidence>
<dbReference type="Proteomes" id="UP001430356">
    <property type="component" value="Unassembled WGS sequence"/>
</dbReference>
<dbReference type="PANTHER" id="PTHR15549">
    <property type="entry name" value="PAIRED IMMUNOGLOBULIN-LIKE TYPE 2 RECEPTOR"/>
    <property type="match status" value="1"/>
</dbReference>
<sequence>MLQSRSTRRDDAVADTEVNCNHGKWNAEKRTCDCDSGWSTDWLNQDILSGNFVYCTSRASTSSPLPHPTDNATSPTSRINLILIVVGCAVAAAILCGVVVYCCCRRRKRMAKEEAKRSQALAAAEQEEVELRQRESLHLQLLQEQGEAAALQHHWWAVHVESQGRGQALSGQRTSEIAAVATRDPQSSLSPRRQQGHTRSASPLYQFRAPYEWDSVDGESGNAITDTLDGSEVQEPFAHHRSQHRRGAPVPDTVVPADYAGVPLSFYSPAASEASRWAARPPSYSSPHSHRRPPF</sequence>
<dbReference type="EMBL" id="JAECZO010000101">
    <property type="protein sequence ID" value="KAK7197315.1"/>
    <property type="molecule type" value="Genomic_DNA"/>
</dbReference>
<keyword evidence="3 6" id="KW-1133">Transmembrane helix</keyword>
<evidence type="ECO:0000313" key="8">
    <source>
        <dbReference type="Proteomes" id="UP001430356"/>
    </source>
</evidence>
<dbReference type="GO" id="GO:0016020">
    <property type="term" value="C:membrane"/>
    <property type="evidence" value="ECO:0007669"/>
    <property type="project" value="UniProtKB-SubCell"/>
</dbReference>
<name>A0AAW0EW61_9TRYP</name>
<evidence type="ECO:0000256" key="2">
    <source>
        <dbReference type="ARBA" id="ARBA00022692"/>
    </source>
</evidence>
<feature type="transmembrane region" description="Helical" evidence="6">
    <location>
        <begin position="81"/>
        <end position="104"/>
    </location>
</feature>
<evidence type="ECO:0000256" key="6">
    <source>
        <dbReference type="SAM" id="Phobius"/>
    </source>
</evidence>
<comment type="caution">
    <text evidence="7">The sequence shown here is derived from an EMBL/GenBank/DDBJ whole genome shotgun (WGS) entry which is preliminary data.</text>
</comment>
<comment type="subcellular location">
    <subcellularLocation>
        <location evidence="1">Membrane</location>
        <topology evidence="1">Single-pass membrane protein</topology>
    </subcellularLocation>
</comment>
<organism evidence="7 8">
    <name type="scientific">Novymonas esmeraldas</name>
    <dbReference type="NCBI Taxonomy" id="1808958"/>
    <lineage>
        <taxon>Eukaryota</taxon>
        <taxon>Discoba</taxon>
        <taxon>Euglenozoa</taxon>
        <taxon>Kinetoplastea</taxon>
        <taxon>Metakinetoplastina</taxon>
        <taxon>Trypanosomatida</taxon>
        <taxon>Trypanosomatidae</taxon>
        <taxon>Novymonas</taxon>
    </lineage>
</organism>
<feature type="compositionally biased region" description="Polar residues" evidence="5">
    <location>
        <begin position="184"/>
        <end position="202"/>
    </location>
</feature>
<gene>
    <name evidence="7" type="ORF">NESM_000678500</name>
</gene>
<evidence type="ECO:0000256" key="5">
    <source>
        <dbReference type="SAM" id="MobiDB-lite"/>
    </source>
</evidence>